<evidence type="ECO:0000313" key="1">
    <source>
        <dbReference type="EMBL" id="GET01610.1"/>
    </source>
</evidence>
<protein>
    <submittedName>
        <fullName evidence="1">Uncharacterized protein</fullName>
    </submittedName>
</protein>
<proteinExistence type="predicted"/>
<organism evidence="1 2">
    <name type="scientific">Rhizophagus clarus</name>
    <dbReference type="NCBI Taxonomy" id="94130"/>
    <lineage>
        <taxon>Eukaryota</taxon>
        <taxon>Fungi</taxon>
        <taxon>Fungi incertae sedis</taxon>
        <taxon>Mucoromycota</taxon>
        <taxon>Glomeromycotina</taxon>
        <taxon>Glomeromycetes</taxon>
        <taxon>Glomerales</taxon>
        <taxon>Glomeraceae</taxon>
        <taxon>Rhizophagus</taxon>
    </lineage>
</organism>
<sequence>MSASEKYFWTKCPYQSYYGFLKYHCHIIIASITSTTTDLKDLDNLWAMHFLHEGKDFPDLHNKIRFFYFAKKG</sequence>
<dbReference type="AlphaFoldDB" id="A0A8H3MEU4"/>
<reference evidence="1" key="1">
    <citation type="submission" date="2019-10" db="EMBL/GenBank/DDBJ databases">
        <title>Conservation and host-specific expression of non-tandemly repeated heterogenous ribosome RNA gene in arbuscular mycorrhizal fungi.</title>
        <authorList>
            <person name="Maeda T."/>
            <person name="Kobayashi Y."/>
            <person name="Nakagawa T."/>
            <person name="Ezawa T."/>
            <person name="Yamaguchi K."/>
            <person name="Bino T."/>
            <person name="Nishimoto Y."/>
            <person name="Shigenobu S."/>
            <person name="Kawaguchi M."/>
        </authorList>
    </citation>
    <scope>NUCLEOTIDE SEQUENCE</scope>
    <source>
        <strain evidence="1">HR1</strain>
    </source>
</reference>
<evidence type="ECO:0000313" key="2">
    <source>
        <dbReference type="Proteomes" id="UP000615446"/>
    </source>
</evidence>
<dbReference type="Proteomes" id="UP000615446">
    <property type="component" value="Unassembled WGS sequence"/>
</dbReference>
<name>A0A8H3MEU4_9GLOM</name>
<accession>A0A8H3MEU4</accession>
<gene>
    <name evidence="1" type="ORF">RCL2_002801100</name>
</gene>
<dbReference type="EMBL" id="BLAL01000300">
    <property type="protein sequence ID" value="GET01610.1"/>
    <property type="molecule type" value="Genomic_DNA"/>
</dbReference>
<comment type="caution">
    <text evidence="1">The sequence shown here is derived from an EMBL/GenBank/DDBJ whole genome shotgun (WGS) entry which is preliminary data.</text>
</comment>